<protein>
    <submittedName>
        <fullName evidence="5">Fe-S cluster assembly ATPase SufC</fullName>
    </submittedName>
</protein>
<keyword evidence="3" id="KW-0067">ATP-binding</keyword>
<dbReference type="EMBL" id="CP015840">
    <property type="protein sequence ID" value="ANG66125.1"/>
    <property type="molecule type" value="Genomic_DNA"/>
</dbReference>
<gene>
    <name evidence="5" type="ORF">M787_002185</name>
</gene>
<evidence type="ECO:0000313" key="5">
    <source>
        <dbReference type="EMBL" id="ANG66125.1"/>
    </source>
</evidence>
<dbReference type="AlphaFoldDB" id="A0A173DYY4"/>
<name>A0A173DYY4_9CHLA</name>
<dbReference type="InterPro" id="IPR027417">
    <property type="entry name" value="P-loop_NTPase"/>
</dbReference>
<dbReference type="GO" id="GO:0005524">
    <property type="term" value="F:ATP binding"/>
    <property type="evidence" value="ECO:0007669"/>
    <property type="project" value="UniProtKB-KW"/>
</dbReference>
<dbReference type="SMART" id="SM00382">
    <property type="entry name" value="AAA"/>
    <property type="match status" value="1"/>
</dbReference>
<dbReference type="Pfam" id="PF00005">
    <property type="entry name" value="ABC_tran"/>
    <property type="match status" value="1"/>
</dbReference>
<dbReference type="PANTHER" id="PTHR43204">
    <property type="entry name" value="ABC TRANSPORTER I FAMILY MEMBER 6, CHLOROPLASTIC"/>
    <property type="match status" value="1"/>
</dbReference>
<dbReference type="GeneID" id="81478112"/>
<dbReference type="GO" id="GO:0016887">
    <property type="term" value="F:ATP hydrolysis activity"/>
    <property type="evidence" value="ECO:0007669"/>
    <property type="project" value="InterPro"/>
</dbReference>
<reference evidence="5 6" key="1">
    <citation type="journal article" date="2014" name="Syst. Appl. Microbiol.">
        <title>Evidence for the existence of two new members of the family Chlamydiaceae and proposal of Chlamydia avium sp. nov. and Chlamydia gallinacea sp. nov.</title>
        <authorList>
            <person name="Sachse K."/>
            <person name="Laroucau K."/>
            <person name="Riege K."/>
            <person name="Wehner S."/>
            <person name="Dilcher M."/>
            <person name="Creasy H.H."/>
            <person name="Weidmann M."/>
            <person name="Myers G."/>
            <person name="Vorimore F."/>
            <person name="Vicari N."/>
            <person name="Magnino S."/>
            <person name="Liebler-Tenorio E."/>
            <person name="Ruettger A."/>
            <person name="Bavoil P.M."/>
            <person name="Hufert F.T."/>
            <person name="Rossello-Mora R."/>
            <person name="Marz M."/>
        </authorList>
    </citation>
    <scope>NUCLEOTIDE SEQUENCE [LARGE SCALE GENOMIC DNA]</scope>
    <source>
        <strain evidence="5 6">08-1274/3</strain>
    </source>
</reference>
<evidence type="ECO:0000259" key="4">
    <source>
        <dbReference type="PROSITE" id="PS50893"/>
    </source>
</evidence>
<keyword evidence="2" id="KW-0547">Nucleotide-binding</keyword>
<dbReference type="PANTHER" id="PTHR43204:SF1">
    <property type="entry name" value="ABC TRANSPORTER I FAMILY MEMBER 6, CHLOROPLASTIC"/>
    <property type="match status" value="1"/>
</dbReference>
<sequence length="257" mass="28777">MLRIQNLHVCCEDVKILDNFNIHMRPGELHVIMGPNGAGKSTLAKVLSGDDSVSVISGDIYLLGQDILEKAPEERAQSGLFISFQQPPEIPGVNNRLFLKDAYNACKRSRKEEELSDAAFDMLLSSIAETYEFPLIDQFLERNVNEGFSGGERKKNEIWQMLVLEPEMIVLDEPDSGLDVVALKCLCRVLEKYRDLHPKSTLCIVTHNPKLGNLLRPDHVHILLEGSIACSGGADLMQELENKSYHEVFQELSKGIC</sequence>
<dbReference type="KEGG" id="cgz:M787_002185"/>
<dbReference type="OrthoDB" id="9806149at2"/>
<dbReference type="eggNOG" id="COG0396">
    <property type="taxonomic scope" value="Bacteria"/>
</dbReference>
<dbReference type="InterPro" id="IPR003593">
    <property type="entry name" value="AAA+_ATPase"/>
</dbReference>
<dbReference type="Gene3D" id="3.40.50.300">
    <property type="entry name" value="P-loop containing nucleotide triphosphate hydrolases"/>
    <property type="match status" value="1"/>
</dbReference>
<dbReference type="PROSITE" id="PS50893">
    <property type="entry name" value="ABC_TRANSPORTER_2"/>
    <property type="match status" value="1"/>
</dbReference>
<proteinExistence type="inferred from homology"/>
<feature type="domain" description="ABC transporter" evidence="4">
    <location>
        <begin position="2"/>
        <end position="250"/>
    </location>
</feature>
<dbReference type="STRING" id="1143323.M787_002185"/>
<comment type="similarity">
    <text evidence="1">Belongs to the ABC transporter superfamily. Ycf16 family.</text>
</comment>
<evidence type="ECO:0000313" key="6">
    <source>
        <dbReference type="Proteomes" id="UP000019147"/>
    </source>
</evidence>
<organism evidence="5 6">
    <name type="scientific">Chlamydia gallinacea 08-1274/3</name>
    <dbReference type="NCBI Taxonomy" id="1143323"/>
    <lineage>
        <taxon>Bacteria</taxon>
        <taxon>Pseudomonadati</taxon>
        <taxon>Chlamydiota</taxon>
        <taxon>Chlamydiia</taxon>
        <taxon>Chlamydiales</taxon>
        <taxon>Chlamydiaceae</taxon>
        <taxon>Chlamydia/Chlamydophila group</taxon>
        <taxon>Chlamydia</taxon>
    </lineage>
</organism>
<evidence type="ECO:0000256" key="2">
    <source>
        <dbReference type="ARBA" id="ARBA00022741"/>
    </source>
</evidence>
<dbReference type="RefSeq" id="WP_021828824.1">
    <property type="nucleotide sequence ID" value="NZ_CP015840.1"/>
</dbReference>
<dbReference type="CDD" id="cd03217">
    <property type="entry name" value="ABC_FeS_Assembly"/>
    <property type="match status" value="1"/>
</dbReference>
<dbReference type="Proteomes" id="UP000019147">
    <property type="component" value="Chromosome"/>
</dbReference>
<accession>A0A173DYY4</accession>
<dbReference type="InterPro" id="IPR010230">
    <property type="entry name" value="FeS-cluster_ATPase_SufC"/>
</dbReference>
<dbReference type="SUPFAM" id="SSF52540">
    <property type="entry name" value="P-loop containing nucleoside triphosphate hydrolases"/>
    <property type="match status" value="1"/>
</dbReference>
<dbReference type="InterPro" id="IPR003439">
    <property type="entry name" value="ABC_transporter-like_ATP-bd"/>
</dbReference>
<evidence type="ECO:0000256" key="1">
    <source>
        <dbReference type="ARBA" id="ARBA00006216"/>
    </source>
</evidence>
<dbReference type="NCBIfam" id="TIGR01978">
    <property type="entry name" value="sufC"/>
    <property type="match status" value="1"/>
</dbReference>
<evidence type="ECO:0000256" key="3">
    <source>
        <dbReference type="ARBA" id="ARBA00022840"/>
    </source>
</evidence>